<keyword evidence="2" id="KW-1185">Reference proteome</keyword>
<gene>
    <name evidence="1" type="ORF">BWD09_06195</name>
</gene>
<comment type="caution">
    <text evidence="1">The sequence shown here is derived from an EMBL/GenBank/DDBJ whole genome shotgun (WGS) entry which is preliminary data.</text>
</comment>
<dbReference type="EMBL" id="MTBO01000012">
    <property type="protein sequence ID" value="OSI17058.1"/>
    <property type="molecule type" value="Genomic_DNA"/>
</dbReference>
<sequence>MILRLDSRLRGNDETQTFSGWNWLFANVSAYIRASEFFIAGKLIFTAQNFFFSAAVCSFLQL</sequence>
<accession>A0A1X3DAW0</accession>
<proteinExistence type="predicted"/>
<name>A0A1X3DAW0_9NEIS</name>
<protein>
    <submittedName>
        <fullName evidence="1">Uncharacterized protein</fullName>
    </submittedName>
</protein>
<organism evidence="1 2">
    <name type="scientific">Neisseria dentiae</name>
    <dbReference type="NCBI Taxonomy" id="194197"/>
    <lineage>
        <taxon>Bacteria</taxon>
        <taxon>Pseudomonadati</taxon>
        <taxon>Pseudomonadota</taxon>
        <taxon>Betaproteobacteria</taxon>
        <taxon>Neisseriales</taxon>
        <taxon>Neisseriaceae</taxon>
        <taxon>Neisseria</taxon>
    </lineage>
</organism>
<reference evidence="2" key="1">
    <citation type="submission" date="2017-01" db="EMBL/GenBank/DDBJ databases">
        <authorList>
            <person name="Wolfgang W.J."/>
            <person name="Cole J."/>
            <person name="Wroblewski D."/>
            <person name="Mcginnis J."/>
            <person name="Musser K.A."/>
        </authorList>
    </citation>
    <scope>NUCLEOTIDE SEQUENCE [LARGE SCALE GENOMIC DNA]</scope>
    <source>
        <strain evidence="2">DSM 19151</strain>
    </source>
</reference>
<dbReference type="Proteomes" id="UP000193118">
    <property type="component" value="Unassembled WGS sequence"/>
</dbReference>
<evidence type="ECO:0000313" key="1">
    <source>
        <dbReference type="EMBL" id="OSI17058.1"/>
    </source>
</evidence>
<dbReference type="AlphaFoldDB" id="A0A1X3DAW0"/>
<evidence type="ECO:0000313" key="2">
    <source>
        <dbReference type="Proteomes" id="UP000193118"/>
    </source>
</evidence>